<gene>
    <name evidence="1" type="ORF">ACFQFD_02450</name>
</gene>
<reference evidence="1 2" key="1">
    <citation type="journal article" date="2019" name="Int. J. Syst. Evol. Microbiol.">
        <title>The Global Catalogue of Microorganisms (GCM) 10K type strain sequencing project: providing services to taxonomists for standard genome sequencing and annotation.</title>
        <authorList>
            <consortium name="The Broad Institute Genomics Platform"/>
            <consortium name="The Broad Institute Genome Sequencing Center for Infectious Disease"/>
            <person name="Wu L."/>
            <person name="Ma J."/>
        </authorList>
    </citation>
    <scope>NUCLEOTIDE SEQUENCE [LARGE SCALE GENOMIC DNA]</scope>
    <source>
        <strain evidence="1 2">SYNS20</strain>
    </source>
</reference>
<dbReference type="Proteomes" id="UP001596443">
    <property type="component" value="Unassembled WGS sequence"/>
</dbReference>
<proteinExistence type="predicted"/>
<sequence>MLNATEVETPTRFRILIWIGIVNTLTERPSLFVGVEVTLGERLEQLTDRLPVLIEILRIVRHDRTISSGFQIPPGISYSVLNQ</sequence>
<comment type="caution">
    <text evidence="1">The sequence shown here is derived from an EMBL/GenBank/DDBJ whole genome shotgun (WGS) entry which is preliminary data.</text>
</comment>
<evidence type="ECO:0000313" key="1">
    <source>
        <dbReference type="EMBL" id="MFC6784889.1"/>
    </source>
</evidence>
<dbReference type="GeneID" id="81211615"/>
<accession>A0ABD5TB60</accession>
<dbReference type="EMBL" id="JBHSWX010000002">
    <property type="protein sequence ID" value="MFC6784889.1"/>
    <property type="molecule type" value="Genomic_DNA"/>
</dbReference>
<organism evidence="1 2">
    <name type="scientific">Halobaculum halobium</name>
    <dbReference type="NCBI Taxonomy" id="3032281"/>
    <lineage>
        <taxon>Archaea</taxon>
        <taxon>Methanobacteriati</taxon>
        <taxon>Methanobacteriota</taxon>
        <taxon>Stenosarchaea group</taxon>
        <taxon>Halobacteria</taxon>
        <taxon>Halobacteriales</taxon>
        <taxon>Haloferacaceae</taxon>
        <taxon>Halobaculum</taxon>
    </lineage>
</organism>
<evidence type="ECO:0000313" key="2">
    <source>
        <dbReference type="Proteomes" id="UP001596443"/>
    </source>
</evidence>
<keyword evidence="2" id="KW-1185">Reference proteome</keyword>
<dbReference type="AlphaFoldDB" id="A0ABD5TB60"/>
<dbReference type="RefSeq" id="WP_284063811.1">
    <property type="nucleotide sequence ID" value="NZ_CP126160.1"/>
</dbReference>
<name>A0ABD5TB60_9EURY</name>
<protein>
    <submittedName>
        <fullName evidence="1">Uncharacterized protein</fullName>
    </submittedName>
</protein>